<dbReference type="PROSITE" id="PS00195">
    <property type="entry name" value="GLUTAREDOXIN_1"/>
    <property type="match status" value="1"/>
</dbReference>
<evidence type="ECO:0000259" key="8">
    <source>
        <dbReference type="Pfam" id="PF00462"/>
    </source>
</evidence>
<dbReference type="AlphaFoldDB" id="A0A8D0VQH3"/>
<comment type="function">
    <text evidence="1">Has a glutathione-disulfide oxidoreductase activity in the presence of NADPH and glutathione reductase. Reduces low molecular weight disulfides and proteins.</text>
</comment>
<evidence type="ECO:0000256" key="5">
    <source>
        <dbReference type="ARBA" id="ARBA00022982"/>
    </source>
</evidence>
<dbReference type="InterPro" id="IPR002109">
    <property type="entry name" value="Glutaredoxin"/>
</dbReference>
<evidence type="ECO:0000256" key="2">
    <source>
        <dbReference type="ARBA" id="ARBA00007787"/>
    </source>
</evidence>
<dbReference type="Gene3D" id="3.40.30.10">
    <property type="entry name" value="Glutaredoxin"/>
    <property type="match status" value="1"/>
</dbReference>
<keyword evidence="5" id="KW-0249">Electron transport</keyword>
<evidence type="ECO:0000256" key="4">
    <source>
        <dbReference type="ARBA" id="ARBA00022448"/>
    </source>
</evidence>
<organism evidence="9 10">
    <name type="scientific">Sus scrofa</name>
    <name type="common">Pig</name>
    <dbReference type="NCBI Taxonomy" id="9823"/>
    <lineage>
        <taxon>Eukaryota</taxon>
        <taxon>Metazoa</taxon>
        <taxon>Chordata</taxon>
        <taxon>Craniata</taxon>
        <taxon>Vertebrata</taxon>
        <taxon>Euteleostomi</taxon>
        <taxon>Mammalia</taxon>
        <taxon>Eutheria</taxon>
        <taxon>Laurasiatheria</taxon>
        <taxon>Artiodactyla</taxon>
        <taxon>Suina</taxon>
        <taxon>Suidae</taxon>
        <taxon>Sus</taxon>
    </lineage>
</organism>
<dbReference type="InterPro" id="IPR047185">
    <property type="entry name" value="GLRX1"/>
</dbReference>
<evidence type="ECO:0000313" key="10">
    <source>
        <dbReference type="Proteomes" id="UP000694570"/>
    </source>
</evidence>
<name>A0A8D0VQH3_PIG</name>
<evidence type="ECO:0000256" key="1">
    <source>
        <dbReference type="ARBA" id="ARBA00002549"/>
    </source>
</evidence>
<evidence type="ECO:0000313" key="9">
    <source>
        <dbReference type="Ensembl" id="ENSSSCP00030009054.1"/>
    </source>
</evidence>
<accession>A0A8D0VQH3</accession>
<feature type="domain" description="Glutaredoxin" evidence="8">
    <location>
        <begin position="27"/>
        <end position="90"/>
    </location>
</feature>
<keyword evidence="7" id="KW-0676">Redox-active center</keyword>
<evidence type="ECO:0000256" key="7">
    <source>
        <dbReference type="ARBA" id="ARBA00023284"/>
    </source>
</evidence>
<dbReference type="Ensembl" id="ENSSSCT00030020307.1">
    <property type="protein sequence ID" value="ENSSSCP00030009054.1"/>
    <property type="gene ID" value="ENSSSCG00030014737.1"/>
</dbReference>
<sequence>MKERKLRQPPVSMAQAFVNGKIQPGKVEVSLKPTCPYCRRTQELLSLLPFKQGHLEFVHIIATGDSNKIQDYLQQLMGARMVPLVFISKESLPGGRTWGYLTPAAATVCLKF</sequence>
<dbReference type="InterPro" id="IPR014025">
    <property type="entry name" value="Glutaredoxin_subgr"/>
</dbReference>
<dbReference type="PANTHER" id="PTHR46185:SF1">
    <property type="entry name" value="GLUTAREDOXIN-1"/>
    <property type="match status" value="1"/>
</dbReference>
<proteinExistence type="inferred from homology"/>
<dbReference type="Proteomes" id="UP000694570">
    <property type="component" value="Unplaced"/>
</dbReference>
<comment type="similarity">
    <text evidence="2">Belongs to the glutaredoxin family.</text>
</comment>
<dbReference type="SUPFAM" id="SSF52833">
    <property type="entry name" value="Thioredoxin-like"/>
    <property type="match status" value="1"/>
</dbReference>
<protein>
    <recommendedName>
        <fullName evidence="3">Glutaredoxin-1</fullName>
    </recommendedName>
</protein>
<reference evidence="9" key="1">
    <citation type="submission" date="2025-08" db="UniProtKB">
        <authorList>
            <consortium name="Ensembl"/>
        </authorList>
    </citation>
    <scope>IDENTIFICATION</scope>
</reference>
<dbReference type="PANTHER" id="PTHR46185">
    <property type="entry name" value="GLUTAREDOXIN-1"/>
    <property type="match status" value="1"/>
</dbReference>
<evidence type="ECO:0000256" key="3">
    <source>
        <dbReference type="ARBA" id="ARBA00013662"/>
    </source>
</evidence>
<dbReference type="Pfam" id="PF00462">
    <property type="entry name" value="Glutaredoxin"/>
    <property type="match status" value="1"/>
</dbReference>
<keyword evidence="6" id="KW-1015">Disulfide bond</keyword>
<dbReference type="InterPro" id="IPR011767">
    <property type="entry name" value="GLR_AS"/>
</dbReference>
<keyword evidence="4" id="KW-0813">Transport</keyword>
<dbReference type="InterPro" id="IPR036249">
    <property type="entry name" value="Thioredoxin-like_sf"/>
</dbReference>
<dbReference type="PROSITE" id="PS51354">
    <property type="entry name" value="GLUTAREDOXIN_2"/>
    <property type="match status" value="1"/>
</dbReference>
<dbReference type="PRINTS" id="PR00160">
    <property type="entry name" value="GLUTAREDOXIN"/>
</dbReference>
<evidence type="ECO:0000256" key="6">
    <source>
        <dbReference type="ARBA" id="ARBA00023157"/>
    </source>
</evidence>